<comment type="subcellular location">
    <subcellularLocation>
        <location evidence="1 12">Nucleus</location>
    </subcellularLocation>
</comment>
<dbReference type="RefSeq" id="XP_022461016.1">
    <property type="nucleotide sequence ID" value="XM_022606156.1"/>
</dbReference>
<dbReference type="EC" id="2.1.1.360" evidence="2 12"/>
<dbReference type="GO" id="GO:0000781">
    <property type="term" value="C:chromosome, telomeric region"/>
    <property type="evidence" value="ECO:0007669"/>
    <property type="project" value="GOC"/>
</dbReference>
<dbReference type="CDD" id="cd02440">
    <property type="entry name" value="AdoMet_MTases"/>
    <property type="match status" value="1"/>
</dbReference>
<evidence type="ECO:0000256" key="9">
    <source>
        <dbReference type="ARBA" id="ARBA00029821"/>
    </source>
</evidence>
<dbReference type="Pfam" id="PF08123">
    <property type="entry name" value="DOT1"/>
    <property type="match status" value="1"/>
</dbReference>
<proteinExistence type="inferred from homology"/>
<reference evidence="15" key="1">
    <citation type="submission" date="2013-12" db="EMBL/GenBank/DDBJ databases">
        <authorList>
            <person name="Genoscope - CEA"/>
        </authorList>
    </citation>
    <scope>NUCLEOTIDE SEQUENCE</scope>
    <source>
        <strain evidence="15">CBS 1993</strain>
    </source>
</reference>
<evidence type="ECO:0000256" key="5">
    <source>
        <dbReference type="ARBA" id="ARBA00022679"/>
    </source>
</evidence>
<dbReference type="GO" id="GO:0005634">
    <property type="term" value="C:nucleus"/>
    <property type="evidence" value="ECO:0007669"/>
    <property type="project" value="UniProtKB-SubCell"/>
</dbReference>
<feature type="binding site" evidence="11">
    <location>
        <position position="523"/>
    </location>
    <ligand>
        <name>S-adenosyl-L-methionine</name>
        <dbReference type="ChEBI" id="CHEBI:59789"/>
    </ligand>
</feature>
<feature type="domain" description="DOT1" evidence="14">
    <location>
        <begin position="345"/>
        <end position="669"/>
    </location>
</feature>
<dbReference type="GO" id="GO:0140956">
    <property type="term" value="F:histone H3K79 trimethyltransferase activity"/>
    <property type="evidence" value="ECO:0007669"/>
    <property type="project" value="UniProtKB-EC"/>
</dbReference>
<evidence type="ECO:0000313" key="15">
    <source>
        <dbReference type="EMBL" id="CDK29027.1"/>
    </source>
</evidence>
<evidence type="ECO:0000256" key="3">
    <source>
        <dbReference type="ARBA" id="ARBA00020987"/>
    </source>
</evidence>
<dbReference type="InterPro" id="IPR030445">
    <property type="entry name" value="H3-K79_meTrfase"/>
</dbReference>
<dbReference type="GO" id="GO:0000077">
    <property type="term" value="P:DNA damage checkpoint signaling"/>
    <property type="evidence" value="ECO:0007669"/>
    <property type="project" value="InterPro"/>
</dbReference>
<evidence type="ECO:0000259" key="14">
    <source>
        <dbReference type="PROSITE" id="PS51569"/>
    </source>
</evidence>
<dbReference type="OrthoDB" id="443402at2759"/>
<comment type="similarity">
    <text evidence="12">Belongs to the class I-like SAM-binding methyltransferase superfamily. DOT1 family.</text>
</comment>
<name>W6MU99_9ASCO</name>
<evidence type="ECO:0000256" key="6">
    <source>
        <dbReference type="ARBA" id="ARBA00022691"/>
    </source>
</evidence>
<dbReference type="GO" id="GO:0042393">
    <property type="term" value="F:histone binding"/>
    <property type="evidence" value="ECO:0007669"/>
    <property type="project" value="InterPro"/>
</dbReference>
<feature type="region of interest" description="Disordered" evidence="13">
    <location>
        <begin position="1"/>
        <end position="187"/>
    </location>
</feature>
<keyword evidence="16" id="KW-1185">Reference proteome</keyword>
<dbReference type="GO" id="GO:0006281">
    <property type="term" value="P:DNA repair"/>
    <property type="evidence" value="ECO:0007669"/>
    <property type="project" value="InterPro"/>
</dbReference>
<dbReference type="HOGENOM" id="CLU_027287_0_0_1"/>
<feature type="compositionally biased region" description="Basic and acidic residues" evidence="13">
    <location>
        <begin position="215"/>
        <end position="232"/>
    </location>
</feature>
<sequence length="693" mass="77912">MSQESPSPSDQLFDSVDRNVSASEDTGTPEPREKSVPEPKKRKRGSSMLAQLTADADWYMTSFSGPESKTRDSSVKFTEVKEKLREEIKIHPRPAQNKDRPHFPRPNPLKREKKSPPKRSTDGSVKAKKPSNGETKTAKPSNGGLSALLESASYFTSLGSGDTDSFLRRVKPKIEREPSPPPSPIVKKKAVIKNTVNGLIKKSLKKASPHVTKSLKKELKEPKKEPAKDTKVSPKKPVKSSVAKIKKIQGKALEKEDPVRTKESTPAKVEKIIPLFVSWSDNTEIPIGNRPMFLDEIYKGSMINTIDNDVLVPASELVYNNQDAYINDTRFSEIELATPFSSFREKYTLQMPKDQQLNPFEEIGRIMELVAYTYIPEPYRLQVLNLNRVDDCIVGKYIKAVENGDGDLVVSLVNEYNAILDKLRISGEIFKYTANLKTFPLLCFHEILNQCYSRSVSPNSRKLRDYKAFSNFVYGELLPNFLTTVYNQVGLNHTHRFIDLGSGVGNCTLQAALEFGAESAGCEIMDHASTLSELQLKEFEQRCKIYGLRTGSVSYFLRQGFEENPDVEDYVNKSDIILVNNYLFDSELNQKVVELFRGLRVGTKIISLKPIVPHGYTMNLVDLECILNRTSYVQYSYDDNSVSWTSTGGIYYISTVEKDIIPSYFVEHSVGRTRGKKTMTPDGVSRASTPSQG</sequence>
<feature type="compositionally biased region" description="Polar residues" evidence="13">
    <location>
        <begin position="1"/>
        <end position="26"/>
    </location>
</feature>
<evidence type="ECO:0000256" key="1">
    <source>
        <dbReference type="ARBA" id="ARBA00004123"/>
    </source>
</evidence>
<feature type="compositionally biased region" description="Basic and acidic residues" evidence="13">
    <location>
        <begin position="30"/>
        <end position="39"/>
    </location>
</feature>
<dbReference type="AlphaFoldDB" id="W6MU99"/>
<evidence type="ECO:0000313" key="16">
    <source>
        <dbReference type="Proteomes" id="UP000019384"/>
    </source>
</evidence>
<accession>W6MU99</accession>
<evidence type="ECO:0000256" key="4">
    <source>
        <dbReference type="ARBA" id="ARBA00022603"/>
    </source>
</evidence>
<dbReference type="GO" id="GO:0031509">
    <property type="term" value="P:subtelomeric heterochromatin formation"/>
    <property type="evidence" value="ECO:0007669"/>
    <property type="project" value="InterPro"/>
</dbReference>
<comment type="function">
    <text evidence="12">Histone methyltransferase that specifically trimethylates histone H3 to form H3K79me3. This methylation is required for telomere silencing and for the pachytene checkpoint during the meiotic cell cycle by allowing the recruitment of RAD9 to double strand breaks. Nucleosomes are preferred as substrate compared to free histone.</text>
</comment>
<keyword evidence="6 11" id="KW-0949">S-adenosyl-L-methionine</keyword>
<keyword evidence="7 12" id="KW-0156">Chromatin regulator</keyword>
<keyword evidence="8 12" id="KW-0539">Nucleus</keyword>
<dbReference type="Gene3D" id="3.40.50.150">
    <property type="entry name" value="Vaccinia Virus protein VP39"/>
    <property type="match status" value="1"/>
</dbReference>
<dbReference type="GO" id="GO:0000786">
    <property type="term" value="C:nucleosome"/>
    <property type="evidence" value="ECO:0007669"/>
    <property type="project" value="InterPro"/>
</dbReference>
<gene>
    <name evidence="15" type="ORF">KUCA_T00005013001</name>
</gene>
<evidence type="ECO:0000256" key="10">
    <source>
        <dbReference type="ARBA" id="ARBA00047770"/>
    </source>
</evidence>
<dbReference type="PROSITE" id="PS51569">
    <property type="entry name" value="DOT1"/>
    <property type="match status" value="1"/>
</dbReference>
<evidence type="ECO:0000256" key="8">
    <source>
        <dbReference type="ARBA" id="ARBA00023242"/>
    </source>
</evidence>
<dbReference type="PANTHER" id="PTHR21451:SF0">
    <property type="entry name" value="HISTONE-LYSINE N-METHYLTRANSFERASE, H3 LYSINE-79 SPECIFIC"/>
    <property type="match status" value="1"/>
</dbReference>
<feature type="binding site" evidence="11">
    <location>
        <begin position="474"/>
        <end position="477"/>
    </location>
    <ligand>
        <name>S-adenosyl-L-methionine</name>
        <dbReference type="ChEBI" id="CHEBI:59789"/>
    </ligand>
</feature>
<keyword evidence="5 12" id="KW-0808">Transferase</keyword>
<dbReference type="PANTHER" id="PTHR21451">
    <property type="entry name" value="HISTONE H3 METHYLTRANSFERASE"/>
    <property type="match status" value="1"/>
</dbReference>
<evidence type="ECO:0000256" key="7">
    <source>
        <dbReference type="ARBA" id="ARBA00022853"/>
    </source>
</evidence>
<dbReference type="InterPro" id="IPR029063">
    <property type="entry name" value="SAM-dependent_MTases_sf"/>
</dbReference>
<feature type="compositionally biased region" description="Basic and acidic residues" evidence="13">
    <location>
        <begin position="68"/>
        <end position="102"/>
    </location>
</feature>
<comment type="catalytic activity">
    <reaction evidence="10 12">
        <text>L-lysyl(79)-[histone H3] + 3 S-adenosyl-L-methionine = N(6),N(6),N(6)-trimethyl-L-lysyl(79)-[histone H3] + 3 S-adenosyl-L-homocysteine + 3 H(+)</text>
        <dbReference type="Rhea" id="RHEA:60328"/>
        <dbReference type="Rhea" id="RHEA-COMP:15549"/>
        <dbReference type="Rhea" id="RHEA-COMP:15552"/>
        <dbReference type="ChEBI" id="CHEBI:15378"/>
        <dbReference type="ChEBI" id="CHEBI:29969"/>
        <dbReference type="ChEBI" id="CHEBI:57856"/>
        <dbReference type="ChEBI" id="CHEBI:59789"/>
        <dbReference type="ChEBI" id="CHEBI:61961"/>
        <dbReference type="EC" id="2.1.1.360"/>
    </reaction>
</comment>
<dbReference type="EMBL" id="HG793130">
    <property type="protein sequence ID" value="CDK29027.1"/>
    <property type="molecule type" value="Genomic_DNA"/>
</dbReference>
<dbReference type="GO" id="GO:0032259">
    <property type="term" value="P:methylation"/>
    <property type="evidence" value="ECO:0007669"/>
    <property type="project" value="UniProtKB-KW"/>
</dbReference>
<dbReference type="Proteomes" id="UP000019384">
    <property type="component" value="Unassembled WGS sequence"/>
</dbReference>
<feature type="region of interest" description="Disordered" evidence="13">
    <location>
        <begin position="205"/>
        <end position="240"/>
    </location>
</feature>
<reference evidence="15" key="2">
    <citation type="submission" date="2014-02" db="EMBL/GenBank/DDBJ databases">
        <title>Complete DNA sequence of /Kuraishia capsulata/ illustrates novel genomic features among budding yeasts (/Saccharomycotina/).</title>
        <authorList>
            <person name="Morales L."/>
            <person name="Noel B."/>
            <person name="Porcel B."/>
            <person name="Marcet-Houben M."/>
            <person name="Hullo M-F."/>
            <person name="Sacerdot C."/>
            <person name="Tekaia F."/>
            <person name="Leh-Louis V."/>
            <person name="Despons L."/>
            <person name="Khanna V."/>
            <person name="Aury J-M."/>
            <person name="Barbe V."/>
            <person name="Couloux A."/>
            <person name="Labadie K."/>
            <person name="Pelletier E."/>
            <person name="Souciet J-L."/>
            <person name="Boekhout T."/>
            <person name="Gabaldon T."/>
            <person name="Wincker P."/>
            <person name="Dujon B."/>
        </authorList>
    </citation>
    <scope>NUCLEOTIDE SEQUENCE</scope>
    <source>
        <strain evidence="15">CBS 1993</strain>
    </source>
</reference>
<protein>
    <recommendedName>
        <fullName evidence="3 12">Histone-lysine N-methyltransferase, H3 lysine-79 specific</fullName>
        <ecNumber evidence="2 12">2.1.1.360</ecNumber>
    </recommendedName>
    <alternativeName>
        <fullName evidence="9 12">Histone H3-K79 methyltransferase</fullName>
    </alternativeName>
</protein>
<feature type="compositionally biased region" description="Polar residues" evidence="13">
    <location>
        <begin position="132"/>
        <end position="144"/>
    </location>
</feature>
<dbReference type="STRING" id="1382522.W6MU99"/>
<evidence type="ECO:0000256" key="13">
    <source>
        <dbReference type="SAM" id="MobiDB-lite"/>
    </source>
</evidence>
<feature type="compositionally biased region" description="Polar residues" evidence="13">
    <location>
        <begin position="153"/>
        <end position="163"/>
    </location>
</feature>
<feature type="binding site" evidence="11">
    <location>
        <begin position="497"/>
        <end position="506"/>
    </location>
    <ligand>
        <name>S-adenosyl-L-methionine</name>
        <dbReference type="ChEBI" id="CHEBI:59789"/>
    </ligand>
</feature>
<dbReference type="Gene3D" id="1.10.260.170">
    <property type="match status" value="1"/>
</dbReference>
<dbReference type="FunFam" id="3.40.50.150:FF:000033">
    <property type="entry name" value="Histone-lysine N-methyltransferase, H3 lysine-79 specific"/>
    <property type="match status" value="1"/>
</dbReference>
<comment type="activity regulation">
    <text evidence="12">Ubiquitination of histone H2B to form H2BK123ub1 is required for efficient DOT1 methyltransferase activity on histone H3.</text>
</comment>
<evidence type="ECO:0000256" key="2">
    <source>
        <dbReference type="ARBA" id="ARBA00012190"/>
    </source>
</evidence>
<keyword evidence="4 12" id="KW-0489">Methyltransferase</keyword>
<organism evidence="15 16">
    <name type="scientific">Kuraishia capsulata CBS 1993</name>
    <dbReference type="NCBI Taxonomy" id="1382522"/>
    <lineage>
        <taxon>Eukaryota</taxon>
        <taxon>Fungi</taxon>
        <taxon>Dikarya</taxon>
        <taxon>Ascomycota</taxon>
        <taxon>Saccharomycotina</taxon>
        <taxon>Pichiomycetes</taxon>
        <taxon>Pichiales</taxon>
        <taxon>Pichiaceae</taxon>
        <taxon>Kuraishia</taxon>
    </lineage>
</organism>
<dbReference type="GeneID" id="34522404"/>
<dbReference type="InterPro" id="IPR025789">
    <property type="entry name" value="DOT1_dom"/>
</dbReference>
<evidence type="ECO:0000256" key="12">
    <source>
        <dbReference type="RuleBase" id="RU271113"/>
    </source>
</evidence>
<comment type="miscellaneous">
    <text evidence="12">In contrast to other lysine histone methyltransferases, it does not contain a SET domain, suggesting the existence of another mechanism for methylation of lysine residues of histones.</text>
</comment>
<dbReference type="SUPFAM" id="SSF53335">
    <property type="entry name" value="S-adenosyl-L-methionine-dependent methyltransferases"/>
    <property type="match status" value="1"/>
</dbReference>
<evidence type="ECO:0000256" key="11">
    <source>
        <dbReference type="PIRSR" id="PIRSR017570-1"/>
    </source>
</evidence>